<evidence type="ECO:0000313" key="2">
    <source>
        <dbReference type="EMBL" id="SMG00815.1"/>
    </source>
</evidence>
<gene>
    <name evidence="2" type="ORF">BSIN_0465</name>
</gene>
<name>A0A238H6U2_9BURK</name>
<reference evidence="2 3" key="1">
    <citation type="submission" date="2017-04" db="EMBL/GenBank/DDBJ databases">
        <authorList>
            <person name="Afonso C.L."/>
            <person name="Miller P.J."/>
            <person name="Scott M.A."/>
            <person name="Spackman E."/>
            <person name="Goraichik I."/>
            <person name="Dimitrov K.M."/>
            <person name="Suarez D.L."/>
            <person name="Swayne D.E."/>
        </authorList>
    </citation>
    <scope>NUCLEOTIDE SEQUENCE [LARGE SCALE GENOMIC DNA]</scope>
    <source>
        <strain evidence="2">LMG 28154</strain>
    </source>
</reference>
<feature type="region of interest" description="Disordered" evidence="1">
    <location>
        <begin position="1"/>
        <end position="29"/>
    </location>
</feature>
<sequence>MAVGAAAAPSTKTHRASIQENSMPDGSAAGPAVFMAAALPPLLPHAR</sequence>
<organism evidence="2 3">
    <name type="scientific">Burkholderia singularis</name>
    <dbReference type="NCBI Taxonomy" id="1503053"/>
    <lineage>
        <taxon>Bacteria</taxon>
        <taxon>Pseudomonadati</taxon>
        <taxon>Pseudomonadota</taxon>
        <taxon>Betaproteobacteria</taxon>
        <taxon>Burkholderiales</taxon>
        <taxon>Burkholderiaceae</taxon>
        <taxon>Burkholderia</taxon>
        <taxon>pseudomallei group</taxon>
    </lineage>
</organism>
<proteinExistence type="predicted"/>
<dbReference type="Proteomes" id="UP000198460">
    <property type="component" value="Unassembled WGS sequence"/>
</dbReference>
<evidence type="ECO:0000256" key="1">
    <source>
        <dbReference type="SAM" id="MobiDB-lite"/>
    </source>
</evidence>
<evidence type="ECO:0000313" key="3">
    <source>
        <dbReference type="Proteomes" id="UP000198460"/>
    </source>
</evidence>
<dbReference type="EMBL" id="FXAN01000061">
    <property type="protein sequence ID" value="SMG00815.1"/>
    <property type="molecule type" value="Genomic_DNA"/>
</dbReference>
<dbReference type="AlphaFoldDB" id="A0A238H6U2"/>
<protein>
    <submittedName>
        <fullName evidence="2">Uncharacterized protein</fullName>
    </submittedName>
</protein>
<accession>A0A238H6U2</accession>